<dbReference type="PIRSF" id="PIRSF000193">
    <property type="entry name" value="Pyrrol-5-carb_rd"/>
    <property type="match status" value="1"/>
</dbReference>
<comment type="function">
    <text evidence="4">Catalyzes the reduction of 1-pyrroline-5-carboxylate (PCA) to L-proline.</text>
</comment>
<keyword evidence="2 4" id="KW-0521">NADP</keyword>
<evidence type="ECO:0000259" key="6">
    <source>
        <dbReference type="Pfam" id="PF14748"/>
    </source>
</evidence>
<keyword evidence="4" id="KW-0028">Amino-acid biosynthesis</keyword>
<dbReference type="SUPFAM" id="SSF48179">
    <property type="entry name" value="6-phosphogluconate dehydrogenase C-terminal domain-like"/>
    <property type="match status" value="1"/>
</dbReference>
<gene>
    <name evidence="4" type="primary">proC</name>
    <name evidence="7" type="ORF">C0V70_10740</name>
</gene>
<comment type="subcellular location">
    <subcellularLocation>
        <location evidence="4">Cytoplasm</location>
    </subcellularLocation>
</comment>
<reference evidence="7 8" key="1">
    <citation type="submission" date="2018-01" db="EMBL/GenBank/DDBJ databases">
        <title>Complete genome sequence of Bacteriovorax stolpii DSM12778.</title>
        <authorList>
            <person name="Tang B."/>
            <person name="Chang J."/>
        </authorList>
    </citation>
    <scope>NUCLEOTIDE SEQUENCE [LARGE SCALE GENOMIC DNA]</scope>
    <source>
        <strain evidence="7 8">DSM 12778</strain>
    </source>
</reference>
<keyword evidence="3 4" id="KW-0560">Oxidoreductase</keyword>
<dbReference type="InterPro" id="IPR029036">
    <property type="entry name" value="P5CR_dimer"/>
</dbReference>
<evidence type="ECO:0000313" key="7">
    <source>
        <dbReference type="EMBL" id="AUN98568.1"/>
    </source>
</evidence>
<dbReference type="InterPro" id="IPR000304">
    <property type="entry name" value="Pyrroline-COOH_reductase"/>
</dbReference>
<evidence type="ECO:0000256" key="4">
    <source>
        <dbReference type="HAMAP-Rule" id="MF_01925"/>
    </source>
</evidence>
<feature type="domain" description="Pyrroline-5-carboxylate reductase catalytic N-terminal" evidence="5">
    <location>
        <begin position="2"/>
        <end position="82"/>
    </location>
</feature>
<dbReference type="PANTHER" id="PTHR11645">
    <property type="entry name" value="PYRROLINE-5-CARBOXYLATE REDUCTASE"/>
    <property type="match status" value="1"/>
</dbReference>
<dbReference type="InterPro" id="IPR036291">
    <property type="entry name" value="NAD(P)-bd_dom_sf"/>
</dbReference>
<name>A0A2K9NSU5_BACTC</name>
<dbReference type="HAMAP" id="MF_01925">
    <property type="entry name" value="P5C_reductase"/>
    <property type="match status" value="1"/>
</dbReference>
<dbReference type="PANTHER" id="PTHR11645:SF0">
    <property type="entry name" value="PYRROLINE-5-CARBOXYLATE REDUCTASE 3"/>
    <property type="match status" value="1"/>
</dbReference>
<accession>A0A2K9NSU5</accession>
<dbReference type="UniPathway" id="UPA00098">
    <property type="reaction ID" value="UER00361"/>
</dbReference>
<organism evidence="7 8">
    <name type="scientific">Bacteriovorax stolpii</name>
    <name type="common">Bdellovibrio stolpii</name>
    <dbReference type="NCBI Taxonomy" id="960"/>
    <lineage>
        <taxon>Bacteria</taxon>
        <taxon>Pseudomonadati</taxon>
        <taxon>Bdellovibrionota</taxon>
        <taxon>Bacteriovoracia</taxon>
        <taxon>Bacteriovoracales</taxon>
        <taxon>Bacteriovoracaceae</taxon>
        <taxon>Bacteriovorax</taxon>
    </lineage>
</organism>
<dbReference type="Gene3D" id="1.10.3730.10">
    <property type="entry name" value="ProC C-terminal domain-like"/>
    <property type="match status" value="1"/>
</dbReference>
<dbReference type="InterPro" id="IPR008927">
    <property type="entry name" value="6-PGluconate_DH-like_C_sf"/>
</dbReference>
<comment type="catalytic activity">
    <reaction evidence="4">
        <text>L-proline + NADP(+) = (S)-1-pyrroline-5-carboxylate + NADPH + 2 H(+)</text>
        <dbReference type="Rhea" id="RHEA:14109"/>
        <dbReference type="ChEBI" id="CHEBI:15378"/>
        <dbReference type="ChEBI" id="CHEBI:17388"/>
        <dbReference type="ChEBI" id="CHEBI:57783"/>
        <dbReference type="ChEBI" id="CHEBI:58349"/>
        <dbReference type="ChEBI" id="CHEBI:60039"/>
        <dbReference type="EC" id="1.5.1.2"/>
    </reaction>
</comment>
<comment type="pathway">
    <text evidence="4">Amino-acid biosynthesis; L-proline biosynthesis; L-proline from L-glutamate 5-semialdehyde: step 1/1.</text>
</comment>
<dbReference type="GO" id="GO:0004735">
    <property type="term" value="F:pyrroline-5-carboxylate reductase activity"/>
    <property type="evidence" value="ECO:0007669"/>
    <property type="project" value="UniProtKB-UniRule"/>
</dbReference>
<evidence type="ECO:0000256" key="3">
    <source>
        <dbReference type="ARBA" id="ARBA00023002"/>
    </source>
</evidence>
<dbReference type="EC" id="1.5.1.2" evidence="4"/>
<evidence type="ECO:0000259" key="5">
    <source>
        <dbReference type="Pfam" id="PF03807"/>
    </source>
</evidence>
<sequence length="260" mass="28569">MRIGFFGCGNMGAALAEGFKKNHPGVEMYFFTPSKTKAQQLAEKTGGHFVSFLVDMPKDLDWYVLGFKPQSLSEFTFQFNENAKILSVLAGTGIDTLEKKFQVKNIARLMPNTPSSLGMGANLFYAGFETGEFKDYLRALGKLFTMKSEAELDAITAFSGSGPALIFEYARLFEKHLTAIAGSNPEGREIITQTFLGSAKLMESAIAQGVSFETLREQVTSKKGVTFEALQILEKNNLENIMGGAFTAAYKRTLEIKKGI</sequence>
<comment type="similarity">
    <text evidence="1 4">Belongs to the pyrroline-5-carboxylate reductase family.</text>
</comment>
<feature type="domain" description="Pyrroline-5-carboxylate reductase dimerisation" evidence="6">
    <location>
        <begin position="149"/>
        <end position="255"/>
    </location>
</feature>
<dbReference type="EMBL" id="CP025704">
    <property type="protein sequence ID" value="AUN98568.1"/>
    <property type="molecule type" value="Genomic_DNA"/>
</dbReference>
<keyword evidence="4" id="KW-0963">Cytoplasm</keyword>
<evidence type="ECO:0000256" key="2">
    <source>
        <dbReference type="ARBA" id="ARBA00022857"/>
    </source>
</evidence>
<evidence type="ECO:0000313" key="8">
    <source>
        <dbReference type="Proteomes" id="UP000235584"/>
    </source>
</evidence>
<dbReference type="GO" id="GO:0055129">
    <property type="term" value="P:L-proline biosynthetic process"/>
    <property type="evidence" value="ECO:0007669"/>
    <property type="project" value="UniProtKB-UniRule"/>
</dbReference>
<dbReference type="Pfam" id="PF14748">
    <property type="entry name" value="P5CR_dimer"/>
    <property type="match status" value="1"/>
</dbReference>
<dbReference type="Gene3D" id="3.40.50.720">
    <property type="entry name" value="NAD(P)-binding Rossmann-like Domain"/>
    <property type="match status" value="1"/>
</dbReference>
<dbReference type="SUPFAM" id="SSF51735">
    <property type="entry name" value="NAD(P)-binding Rossmann-fold domains"/>
    <property type="match status" value="1"/>
</dbReference>
<evidence type="ECO:0000256" key="1">
    <source>
        <dbReference type="ARBA" id="ARBA00005525"/>
    </source>
</evidence>
<keyword evidence="4" id="KW-0641">Proline biosynthesis</keyword>
<protein>
    <recommendedName>
        <fullName evidence="4">Pyrroline-5-carboxylate reductase</fullName>
        <shortName evidence="4">P5C reductase</shortName>
        <shortName evidence="4">P5CR</shortName>
        <ecNumber evidence="4">1.5.1.2</ecNumber>
    </recommendedName>
    <alternativeName>
        <fullName evidence="4">PCA reductase</fullName>
    </alternativeName>
</protein>
<dbReference type="InterPro" id="IPR028939">
    <property type="entry name" value="P5C_Rdtase_cat_N"/>
</dbReference>
<comment type="catalytic activity">
    <reaction evidence="4">
        <text>L-proline + NAD(+) = (S)-1-pyrroline-5-carboxylate + NADH + 2 H(+)</text>
        <dbReference type="Rhea" id="RHEA:14105"/>
        <dbReference type="ChEBI" id="CHEBI:15378"/>
        <dbReference type="ChEBI" id="CHEBI:17388"/>
        <dbReference type="ChEBI" id="CHEBI:57540"/>
        <dbReference type="ChEBI" id="CHEBI:57945"/>
        <dbReference type="ChEBI" id="CHEBI:60039"/>
        <dbReference type="EC" id="1.5.1.2"/>
    </reaction>
</comment>
<proteinExistence type="inferred from homology"/>
<dbReference type="Proteomes" id="UP000235584">
    <property type="component" value="Chromosome"/>
</dbReference>
<keyword evidence="8" id="KW-1185">Reference proteome</keyword>
<dbReference type="AlphaFoldDB" id="A0A2K9NSU5"/>
<dbReference type="GO" id="GO:0005737">
    <property type="term" value="C:cytoplasm"/>
    <property type="evidence" value="ECO:0007669"/>
    <property type="project" value="UniProtKB-SubCell"/>
</dbReference>
<dbReference type="PROSITE" id="PS00521">
    <property type="entry name" value="P5CR"/>
    <property type="match status" value="1"/>
</dbReference>
<dbReference type="RefSeq" id="WP_102243859.1">
    <property type="nucleotide sequence ID" value="NZ_CP025704.1"/>
</dbReference>
<dbReference type="KEGG" id="bsto:C0V70_10740"/>
<dbReference type="Pfam" id="PF03807">
    <property type="entry name" value="F420_oxidored"/>
    <property type="match status" value="1"/>
</dbReference>
<dbReference type="InterPro" id="IPR053790">
    <property type="entry name" value="P5CR-like_CS"/>
</dbReference>